<dbReference type="PANTHER" id="PTHR34924">
    <property type="entry name" value="UPF0573 PROTEIN C2ORF70"/>
    <property type="match status" value="1"/>
</dbReference>
<dbReference type="EMBL" id="JAWNGG020000089">
    <property type="protein sequence ID" value="KAK9302834.1"/>
    <property type="molecule type" value="Genomic_DNA"/>
</dbReference>
<name>A0AAW1A0G1_9HYME</name>
<comment type="caution">
    <text evidence="1">The sequence shown here is derived from an EMBL/GenBank/DDBJ whole genome shotgun (WGS) entry which is preliminary data.</text>
</comment>
<evidence type="ECO:0000313" key="1">
    <source>
        <dbReference type="EMBL" id="KAK9302834.1"/>
    </source>
</evidence>
<dbReference type="PANTHER" id="PTHR34924:SF1">
    <property type="entry name" value="PROTEIN FAM166C"/>
    <property type="match status" value="1"/>
</dbReference>
<dbReference type="InterPro" id="IPR052329">
    <property type="entry name" value="CIMIP2C"/>
</dbReference>
<evidence type="ECO:0000313" key="2">
    <source>
        <dbReference type="Proteomes" id="UP001432146"/>
    </source>
</evidence>
<accession>A0AAW1A0G1</accession>
<dbReference type="AlphaFoldDB" id="A0AAW1A0G1"/>
<gene>
    <name evidence="1" type="ORF">QLX08_005322</name>
</gene>
<protein>
    <submittedName>
        <fullName evidence="1">Uncharacterized protein</fullName>
    </submittedName>
</protein>
<proteinExistence type="predicted"/>
<sequence length="202" mass="23729">MMAVGNKKMSEIQATFYPPTLMPPFMDCYPPTKLDLSLYDSGSIGYFHNYRNETLSKFSMLPYEWRIQKTPYSPRPDIVADTMRRKINRELTVLPNDISTIDPIRMKEVDDLFKTVQIHRSQYKDRTGSFHPLAFFKPDSYMYQNAPGMTESYVLKYPTSYIKHKIPIVLPLTYERRKQTPYIPDFSLSGIYNKSSCIAYKR</sequence>
<dbReference type="Proteomes" id="UP001432146">
    <property type="component" value="Unassembled WGS sequence"/>
</dbReference>
<organism evidence="1 2">
    <name type="scientific">Tetragonisca angustula</name>
    <dbReference type="NCBI Taxonomy" id="166442"/>
    <lineage>
        <taxon>Eukaryota</taxon>
        <taxon>Metazoa</taxon>
        <taxon>Ecdysozoa</taxon>
        <taxon>Arthropoda</taxon>
        <taxon>Hexapoda</taxon>
        <taxon>Insecta</taxon>
        <taxon>Pterygota</taxon>
        <taxon>Neoptera</taxon>
        <taxon>Endopterygota</taxon>
        <taxon>Hymenoptera</taxon>
        <taxon>Apocrita</taxon>
        <taxon>Aculeata</taxon>
        <taxon>Apoidea</taxon>
        <taxon>Anthophila</taxon>
        <taxon>Apidae</taxon>
        <taxon>Tetragonisca</taxon>
    </lineage>
</organism>
<keyword evidence="2" id="KW-1185">Reference proteome</keyword>
<reference evidence="1 2" key="1">
    <citation type="submission" date="2024-05" db="EMBL/GenBank/DDBJ databases">
        <title>The nuclear and mitochondrial genome assemblies of Tetragonisca angustula (Apidae: Meliponini), a tiny yet remarkable pollinator in the Neotropics.</title>
        <authorList>
            <person name="Ferrari R."/>
            <person name="Ricardo P.C."/>
            <person name="Dias F.C."/>
            <person name="Araujo N.S."/>
            <person name="Soares D.O."/>
            <person name="Zhou Q.-S."/>
            <person name="Zhu C.-D."/>
            <person name="Coutinho L."/>
            <person name="Airas M.C."/>
            <person name="Batista T.M."/>
        </authorList>
    </citation>
    <scope>NUCLEOTIDE SEQUENCE [LARGE SCALE GENOMIC DNA]</scope>
    <source>
        <strain evidence="1">ASF017062</strain>
        <tissue evidence="1">Abdomen</tissue>
    </source>
</reference>